<dbReference type="PANTHER" id="PTHR43673:SF10">
    <property type="entry name" value="NADH DEHYDROGENASE_NAD(P)H NITROREDUCTASE XCC3605-RELATED"/>
    <property type="match status" value="1"/>
</dbReference>
<dbReference type="PANTHER" id="PTHR43673">
    <property type="entry name" value="NAD(P)H NITROREDUCTASE YDGI-RELATED"/>
    <property type="match status" value="1"/>
</dbReference>
<evidence type="ECO:0000313" key="5">
    <source>
        <dbReference type="Proteomes" id="UP001501218"/>
    </source>
</evidence>
<dbReference type="EMBL" id="BAAARA010000002">
    <property type="protein sequence ID" value="GAA2333312.1"/>
    <property type="molecule type" value="Genomic_DNA"/>
</dbReference>
<protein>
    <submittedName>
        <fullName evidence="4">Nitroreductase family protein</fullName>
    </submittedName>
</protein>
<evidence type="ECO:0000259" key="3">
    <source>
        <dbReference type="Pfam" id="PF00881"/>
    </source>
</evidence>
<comment type="similarity">
    <text evidence="1">Belongs to the nitroreductase family.</text>
</comment>
<feature type="domain" description="Nitroreductase" evidence="3">
    <location>
        <begin position="25"/>
        <end position="72"/>
    </location>
</feature>
<dbReference type="InterPro" id="IPR029479">
    <property type="entry name" value="Nitroreductase"/>
</dbReference>
<evidence type="ECO:0000256" key="1">
    <source>
        <dbReference type="ARBA" id="ARBA00007118"/>
    </source>
</evidence>
<dbReference type="Proteomes" id="UP001501218">
    <property type="component" value="Unassembled WGS sequence"/>
</dbReference>
<accession>A0ABN3FM44</accession>
<proteinExistence type="inferred from homology"/>
<organism evidence="4 5">
    <name type="scientific">Saccharopolyspora halophila</name>
    <dbReference type="NCBI Taxonomy" id="405551"/>
    <lineage>
        <taxon>Bacteria</taxon>
        <taxon>Bacillati</taxon>
        <taxon>Actinomycetota</taxon>
        <taxon>Actinomycetes</taxon>
        <taxon>Pseudonocardiales</taxon>
        <taxon>Pseudonocardiaceae</taxon>
        <taxon>Saccharopolyspora</taxon>
    </lineage>
</organism>
<feature type="domain" description="Nitroreductase" evidence="3">
    <location>
        <begin position="85"/>
        <end position="167"/>
    </location>
</feature>
<dbReference type="InterPro" id="IPR000415">
    <property type="entry name" value="Nitroreductase-like"/>
</dbReference>
<keyword evidence="5" id="KW-1185">Reference proteome</keyword>
<dbReference type="RefSeq" id="WP_344126237.1">
    <property type="nucleotide sequence ID" value="NZ_BAAARA010000002.1"/>
</dbReference>
<comment type="caution">
    <text evidence="4">The sequence shown here is derived from an EMBL/GenBank/DDBJ whole genome shotgun (WGS) entry which is preliminary data.</text>
</comment>
<evidence type="ECO:0000256" key="2">
    <source>
        <dbReference type="ARBA" id="ARBA00023002"/>
    </source>
</evidence>
<dbReference type="CDD" id="cd02138">
    <property type="entry name" value="TdsD-like"/>
    <property type="match status" value="1"/>
</dbReference>
<dbReference type="Gene3D" id="3.40.109.10">
    <property type="entry name" value="NADH Oxidase"/>
    <property type="match status" value="1"/>
</dbReference>
<reference evidence="4 5" key="1">
    <citation type="journal article" date="2019" name="Int. J. Syst. Evol. Microbiol.">
        <title>The Global Catalogue of Microorganisms (GCM) 10K type strain sequencing project: providing services to taxonomists for standard genome sequencing and annotation.</title>
        <authorList>
            <consortium name="The Broad Institute Genomics Platform"/>
            <consortium name="The Broad Institute Genome Sequencing Center for Infectious Disease"/>
            <person name="Wu L."/>
            <person name="Ma J."/>
        </authorList>
    </citation>
    <scope>NUCLEOTIDE SEQUENCE [LARGE SCALE GENOMIC DNA]</scope>
    <source>
        <strain evidence="4 5">JCM 16221</strain>
    </source>
</reference>
<dbReference type="Pfam" id="PF00881">
    <property type="entry name" value="Nitroreductase"/>
    <property type="match status" value="2"/>
</dbReference>
<evidence type="ECO:0000313" key="4">
    <source>
        <dbReference type="EMBL" id="GAA2333312.1"/>
    </source>
</evidence>
<sequence length="206" mass="22294">MTAEDELVSRPDKSADTAVPVHALLAQRWSPRVLDPATTIDDRTFTALFEAARWAPSWGNTQPARFIAARRGEPTFDRIFGVLSRGNKGWAGNAAMLVIGVARKLDDEGEPMPYGEYGLGLAAENLVLQAEAEGLHGHQMAGFDREAARAEFDVPADFEPTVAIAVGALGDLADADEGLRTKETRPRARKSLDEIVFTGSWSTPAF</sequence>
<gene>
    <name evidence="4" type="ORF">GCM10009854_05900</name>
</gene>
<keyword evidence="2" id="KW-0560">Oxidoreductase</keyword>
<name>A0ABN3FM44_9PSEU</name>
<dbReference type="SUPFAM" id="SSF55469">
    <property type="entry name" value="FMN-dependent nitroreductase-like"/>
    <property type="match status" value="1"/>
</dbReference>